<evidence type="ECO:0000313" key="2">
    <source>
        <dbReference type="EMBL" id="MFD2171637.1"/>
    </source>
</evidence>
<evidence type="ECO:0000259" key="1">
    <source>
        <dbReference type="Pfam" id="PF01965"/>
    </source>
</evidence>
<proteinExistence type="predicted"/>
<feature type="domain" description="DJ-1/PfpI" evidence="1">
    <location>
        <begin position="1"/>
        <end position="165"/>
    </location>
</feature>
<reference evidence="3" key="1">
    <citation type="journal article" date="2019" name="Int. J. Syst. Evol. Microbiol.">
        <title>The Global Catalogue of Microorganisms (GCM) 10K type strain sequencing project: providing services to taxonomists for standard genome sequencing and annotation.</title>
        <authorList>
            <consortium name="The Broad Institute Genomics Platform"/>
            <consortium name="The Broad Institute Genome Sequencing Center for Infectious Disease"/>
            <person name="Wu L."/>
            <person name="Ma J."/>
        </authorList>
    </citation>
    <scope>NUCLEOTIDE SEQUENCE [LARGE SCALE GENOMIC DNA]</scope>
    <source>
        <strain evidence="3">CGMCC 1.13574</strain>
    </source>
</reference>
<dbReference type="RefSeq" id="WP_386048615.1">
    <property type="nucleotide sequence ID" value="NZ_JBHUIO010000011.1"/>
</dbReference>
<protein>
    <submittedName>
        <fullName evidence="2">DJ-1/PfpI family protein</fullName>
    </submittedName>
</protein>
<evidence type="ECO:0000313" key="3">
    <source>
        <dbReference type="Proteomes" id="UP001597343"/>
    </source>
</evidence>
<dbReference type="InterPro" id="IPR029062">
    <property type="entry name" value="Class_I_gatase-like"/>
</dbReference>
<gene>
    <name evidence="2" type="ORF">ACFSOY_16870</name>
</gene>
<dbReference type="Gene3D" id="3.40.50.880">
    <property type="match status" value="1"/>
</dbReference>
<name>A0ABW5A089_9BACL</name>
<dbReference type="InterPro" id="IPR002818">
    <property type="entry name" value="DJ-1/PfpI"/>
</dbReference>
<dbReference type="EMBL" id="JBHUIO010000011">
    <property type="protein sequence ID" value="MFD2171637.1"/>
    <property type="molecule type" value="Genomic_DNA"/>
</dbReference>
<sequence>MKTLILIYDGYAEFEVNLVGLFMKGKGEVEMVADRETDFVTGTGNFRTVAHVQLSEVDPSEYDLLAIPGGDLSHLLDQQAVLNLIRAFHAQGKLIGAICAGPALLAAAGVLADSKFTTSFTKEEEPAANLFAWEHFTDEDVTVAGNLVTAKGNAYVEFAVALYEQLNLFESEADKEETFDYFQNRQSCRM</sequence>
<dbReference type="PANTHER" id="PTHR48094:SF12">
    <property type="entry name" value="PARKINSON DISEASE PROTEIN 7 HOMOLOG"/>
    <property type="match status" value="1"/>
</dbReference>
<keyword evidence="3" id="KW-1185">Reference proteome</keyword>
<comment type="caution">
    <text evidence="2">The sequence shown here is derived from an EMBL/GenBank/DDBJ whole genome shotgun (WGS) entry which is preliminary data.</text>
</comment>
<dbReference type="Proteomes" id="UP001597343">
    <property type="component" value="Unassembled WGS sequence"/>
</dbReference>
<accession>A0ABW5A089</accession>
<dbReference type="PANTHER" id="PTHR48094">
    <property type="entry name" value="PROTEIN/NUCLEIC ACID DEGLYCASE DJ-1-RELATED"/>
    <property type="match status" value="1"/>
</dbReference>
<dbReference type="InterPro" id="IPR050325">
    <property type="entry name" value="Prot/Nucl_acid_deglycase"/>
</dbReference>
<dbReference type="Pfam" id="PF01965">
    <property type="entry name" value="DJ-1_PfpI"/>
    <property type="match status" value="1"/>
</dbReference>
<organism evidence="2 3">
    <name type="scientific">Tumebacillus lipolyticus</name>
    <dbReference type="NCBI Taxonomy" id="1280370"/>
    <lineage>
        <taxon>Bacteria</taxon>
        <taxon>Bacillati</taxon>
        <taxon>Bacillota</taxon>
        <taxon>Bacilli</taxon>
        <taxon>Bacillales</taxon>
        <taxon>Alicyclobacillaceae</taxon>
        <taxon>Tumebacillus</taxon>
    </lineage>
</organism>
<dbReference type="SUPFAM" id="SSF52317">
    <property type="entry name" value="Class I glutamine amidotransferase-like"/>
    <property type="match status" value="1"/>
</dbReference>